<feature type="region of interest" description="Disordered" evidence="1">
    <location>
        <begin position="1"/>
        <end position="187"/>
    </location>
</feature>
<keyword evidence="3" id="KW-1185">Reference proteome</keyword>
<name>A0ABR1YD58_9PEZI</name>
<protein>
    <submittedName>
        <fullName evidence="2">Uncharacterized protein</fullName>
    </submittedName>
</protein>
<accession>A0ABR1YD58</accession>
<gene>
    <name evidence="2" type="ORF">HDK90DRAFT_76677</name>
</gene>
<comment type="caution">
    <text evidence="2">The sequence shown here is derived from an EMBL/GenBank/DDBJ whole genome shotgun (WGS) entry which is preliminary data.</text>
</comment>
<evidence type="ECO:0000313" key="2">
    <source>
        <dbReference type="EMBL" id="KAK8226108.1"/>
    </source>
</evidence>
<evidence type="ECO:0000256" key="1">
    <source>
        <dbReference type="SAM" id="MobiDB-lite"/>
    </source>
</evidence>
<feature type="compositionally biased region" description="Basic and acidic residues" evidence="1">
    <location>
        <begin position="140"/>
        <end position="153"/>
    </location>
</feature>
<dbReference type="Proteomes" id="UP001492380">
    <property type="component" value="Unassembled WGS sequence"/>
</dbReference>
<organism evidence="2 3">
    <name type="scientific">Phyllosticta capitalensis</name>
    <dbReference type="NCBI Taxonomy" id="121624"/>
    <lineage>
        <taxon>Eukaryota</taxon>
        <taxon>Fungi</taxon>
        <taxon>Dikarya</taxon>
        <taxon>Ascomycota</taxon>
        <taxon>Pezizomycotina</taxon>
        <taxon>Dothideomycetes</taxon>
        <taxon>Dothideomycetes incertae sedis</taxon>
        <taxon>Botryosphaeriales</taxon>
        <taxon>Phyllostictaceae</taxon>
        <taxon>Phyllosticta</taxon>
    </lineage>
</organism>
<feature type="compositionally biased region" description="Basic and acidic residues" evidence="1">
    <location>
        <begin position="81"/>
        <end position="93"/>
    </location>
</feature>
<feature type="compositionally biased region" description="Low complexity" evidence="1">
    <location>
        <begin position="225"/>
        <end position="236"/>
    </location>
</feature>
<feature type="region of interest" description="Disordered" evidence="1">
    <location>
        <begin position="217"/>
        <end position="244"/>
    </location>
</feature>
<evidence type="ECO:0000313" key="3">
    <source>
        <dbReference type="Proteomes" id="UP001492380"/>
    </source>
</evidence>
<dbReference type="EMBL" id="JBBWRZ010000011">
    <property type="protein sequence ID" value="KAK8226108.1"/>
    <property type="molecule type" value="Genomic_DNA"/>
</dbReference>
<proteinExistence type="predicted"/>
<sequence>MARAHVDSSDEDDDLPSLAHLLQRPRPAPTPVARANTPKLVPKIKNEPGPTRHRILNRSTFGSKPLIDAGAQNSSSVPLRKQTDSVRERDTPVKRTPQRAAAARVKYRSQDPSDAEDSSDGGSPGPSDNSEDMEQSIWCGEKDDAYSEAHGSDPDSDSDLDLPILKSTRQKPIQTPSKDIFESDKRLDSPRRRLFAKKDLRDNASNAGLDDIFKKPLVPISLTQPSPSDRPTSSSSADNDAILK</sequence>
<reference evidence="2 3" key="1">
    <citation type="submission" date="2024-04" db="EMBL/GenBank/DDBJ databases">
        <title>Phyllosticta paracitricarpa is synonymous to the EU quarantine fungus P. citricarpa based on phylogenomic analyses.</title>
        <authorList>
            <consortium name="Lawrence Berkeley National Laboratory"/>
            <person name="Van Ingen-Buijs V.A."/>
            <person name="Van Westerhoven A.C."/>
            <person name="Haridas S."/>
            <person name="Skiadas P."/>
            <person name="Martin F."/>
            <person name="Groenewald J.Z."/>
            <person name="Crous P.W."/>
            <person name="Seidl M.F."/>
        </authorList>
    </citation>
    <scope>NUCLEOTIDE SEQUENCE [LARGE SCALE GENOMIC DNA]</scope>
    <source>
        <strain evidence="2 3">CBS 123374</strain>
    </source>
</reference>